<dbReference type="EMBL" id="QNGE01004813">
    <property type="protein sequence ID" value="KAA3672517.1"/>
    <property type="molecule type" value="Genomic_DNA"/>
</dbReference>
<dbReference type="Gene3D" id="3.80.10.10">
    <property type="entry name" value="Ribonuclease Inhibitor"/>
    <property type="match status" value="1"/>
</dbReference>
<evidence type="ECO:0000313" key="1">
    <source>
        <dbReference type="EMBL" id="KAA3672517.1"/>
    </source>
</evidence>
<dbReference type="Proteomes" id="UP000324629">
    <property type="component" value="Unassembled WGS sequence"/>
</dbReference>
<protein>
    <submittedName>
        <fullName evidence="1">Uncharacterized protein</fullName>
    </submittedName>
</protein>
<dbReference type="InterPro" id="IPR032675">
    <property type="entry name" value="LRR_dom_sf"/>
</dbReference>
<organism evidence="1 2">
    <name type="scientific">Paragonimus westermani</name>
    <dbReference type="NCBI Taxonomy" id="34504"/>
    <lineage>
        <taxon>Eukaryota</taxon>
        <taxon>Metazoa</taxon>
        <taxon>Spiralia</taxon>
        <taxon>Lophotrochozoa</taxon>
        <taxon>Platyhelminthes</taxon>
        <taxon>Trematoda</taxon>
        <taxon>Digenea</taxon>
        <taxon>Plagiorchiida</taxon>
        <taxon>Troglotremata</taxon>
        <taxon>Troglotrematidae</taxon>
        <taxon>Paragonimus</taxon>
    </lineage>
</organism>
<dbReference type="SUPFAM" id="SSF52058">
    <property type="entry name" value="L domain-like"/>
    <property type="match status" value="1"/>
</dbReference>
<gene>
    <name evidence="1" type="ORF">DEA37_0014484</name>
</gene>
<comment type="caution">
    <text evidence="1">The sequence shown here is derived from an EMBL/GenBank/DDBJ whole genome shotgun (WGS) entry which is preliminary data.</text>
</comment>
<sequence>MDTAKCAEAIISSEGNAAAENREDKLEAYEIDEVEVPDCGSEDIDFEHCRIKSINHLNRFPNVKRLCLRNNLIKCLENFTPVASTLHELDLYDNQITKASFGFMCFLIFSTLCSRYPYLLCFPCNRSPFLAITYLYRTLQNRMGRRSDKVLFGCYATQRNMSRIVYMMLGCSNLVISG</sequence>
<accession>A0A5J4NAL4</accession>
<name>A0A5J4NAL4_9TREM</name>
<dbReference type="AlphaFoldDB" id="A0A5J4NAL4"/>
<proteinExistence type="predicted"/>
<evidence type="ECO:0000313" key="2">
    <source>
        <dbReference type="Proteomes" id="UP000324629"/>
    </source>
</evidence>
<keyword evidence="2" id="KW-1185">Reference proteome</keyword>
<reference evidence="1 2" key="1">
    <citation type="journal article" date="2019" name="Gigascience">
        <title>Whole-genome sequence of the oriental lung fluke Paragonimus westermani.</title>
        <authorList>
            <person name="Oey H."/>
            <person name="Zakrzewski M."/>
            <person name="Narain K."/>
            <person name="Devi K.R."/>
            <person name="Agatsuma T."/>
            <person name="Nawaratna S."/>
            <person name="Gobert G.N."/>
            <person name="Jones M.K."/>
            <person name="Ragan M.A."/>
            <person name="McManus D.P."/>
            <person name="Krause L."/>
        </authorList>
    </citation>
    <scope>NUCLEOTIDE SEQUENCE [LARGE SCALE GENOMIC DNA]</scope>
    <source>
        <strain evidence="1 2">IND2009</strain>
    </source>
</reference>